<dbReference type="Proteomes" id="UP001163293">
    <property type="component" value="Chromosome"/>
</dbReference>
<proteinExistence type="predicted"/>
<organism evidence="2 3">
    <name type="scientific">Paenarthrobacter ureafaciens</name>
    <dbReference type="NCBI Taxonomy" id="37931"/>
    <lineage>
        <taxon>Bacteria</taxon>
        <taxon>Bacillati</taxon>
        <taxon>Actinomycetota</taxon>
        <taxon>Actinomycetes</taxon>
        <taxon>Micrococcales</taxon>
        <taxon>Micrococcaceae</taxon>
        <taxon>Paenarthrobacter</taxon>
    </lineage>
</organism>
<evidence type="ECO:0008006" key="4">
    <source>
        <dbReference type="Google" id="ProtNLM"/>
    </source>
</evidence>
<protein>
    <recommendedName>
        <fullName evidence="4">Tight adherence protein B</fullName>
    </recommendedName>
</protein>
<feature type="region of interest" description="Disordered" evidence="1">
    <location>
        <begin position="31"/>
        <end position="51"/>
    </location>
</feature>
<keyword evidence="3" id="KW-1185">Reference proteome</keyword>
<accession>A0AAX3EFX8</accession>
<gene>
    <name evidence="2" type="ORF">NL394_17835</name>
</gene>
<dbReference type="AlphaFoldDB" id="A0AAX3EFX8"/>
<sequence>MSTAFVVVFATVAVLLHFRGAYAATRRIRRRLDPGDGTPPGPGVPATGRAQRAGLSGRFRGAVAERTPSVSMVVLVQQLAALLRGGRAPLQMWDELWRVHTSMPRGTGVPGRRSSRDGRQSAVSVVSGESLEILAAARAVAAVGSSPAQAIRSACARVYPVRGSKERRVWIELAACLDIAEISGCPLAGLLARFAAQLEAEEDAEAARQTALAGPKATVRLLSWLPVFGLLLGMALGVDPVGILLGNVMGTATFVSGLVLTMAGRLWSARLVAAAGAD</sequence>
<reference evidence="2" key="1">
    <citation type="submission" date="2022-07" db="EMBL/GenBank/DDBJ databases">
        <authorList>
            <person name="Wu T."/>
        </authorList>
    </citation>
    <scope>NUCLEOTIDE SEQUENCE</scope>
    <source>
        <strain evidence="2">SD-1</strain>
    </source>
</reference>
<evidence type="ECO:0000313" key="3">
    <source>
        <dbReference type="Proteomes" id="UP001163293"/>
    </source>
</evidence>
<dbReference type="RefSeq" id="WP_069695919.1">
    <property type="nucleotide sequence ID" value="NZ_CP043010.1"/>
</dbReference>
<evidence type="ECO:0000256" key="1">
    <source>
        <dbReference type="SAM" id="MobiDB-lite"/>
    </source>
</evidence>
<dbReference type="EMBL" id="CP101185">
    <property type="protein sequence ID" value="UYV96889.1"/>
    <property type="molecule type" value="Genomic_DNA"/>
</dbReference>
<evidence type="ECO:0000313" key="2">
    <source>
        <dbReference type="EMBL" id="UYV96889.1"/>
    </source>
</evidence>
<name>A0AAX3EFX8_PAEUR</name>